<comment type="caution">
    <text evidence="2">The sequence shown here is derived from an EMBL/GenBank/DDBJ whole genome shotgun (WGS) entry which is preliminary data.</text>
</comment>
<accession>A0ABP9CCN7</accession>
<feature type="compositionally biased region" description="Low complexity" evidence="1">
    <location>
        <begin position="85"/>
        <end position="95"/>
    </location>
</feature>
<evidence type="ECO:0000313" key="2">
    <source>
        <dbReference type="EMBL" id="GAA4807922.1"/>
    </source>
</evidence>
<keyword evidence="3" id="KW-1185">Reference proteome</keyword>
<feature type="region of interest" description="Disordered" evidence="1">
    <location>
        <begin position="74"/>
        <end position="95"/>
    </location>
</feature>
<protein>
    <submittedName>
        <fullName evidence="2">Uncharacterized protein</fullName>
    </submittedName>
</protein>
<dbReference type="Proteomes" id="UP001500928">
    <property type="component" value="Unassembled WGS sequence"/>
</dbReference>
<name>A0ABP9CCN7_9PSEU</name>
<sequence>MAAPRPAPQTRVQTLALLDELVLTCRGTDCVEQWSPAPIRADGSDGVVQLSTERCPACGSSCWEVTAVQVASSPCAQTRRRGGRSHPSSRSGRGF</sequence>
<dbReference type="EMBL" id="BAABHO010000059">
    <property type="protein sequence ID" value="GAA4807922.1"/>
    <property type="molecule type" value="Genomic_DNA"/>
</dbReference>
<reference evidence="3" key="1">
    <citation type="journal article" date="2019" name="Int. J. Syst. Evol. Microbiol.">
        <title>The Global Catalogue of Microorganisms (GCM) 10K type strain sequencing project: providing services to taxonomists for standard genome sequencing and annotation.</title>
        <authorList>
            <consortium name="The Broad Institute Genomics Platform"/>
            <consortium name="The Broad Institute Genome Sequencing Center for Infectious Disease"/>
            <person name="Wu L."/>
            <person name="Ma J."/>
        </authorList>
    </citation>
    <scope>NUCLEOTIDE SEQUENCE [LARGE SCALE GENOMIC DNA]</scope>
    <source>
        <strain evidence="3">JCM 17979</strain>
    </source>
</reference>
<organism evidence="2 3">
    <name type="scientific">Actinomycetospora chlora</name>
    <dbReference type="NCBI Taxonomy" id="663608"/>
    <lineage>
        <taxon>Bacteria</taxon>
        <taxon>Bacillati</taxon>
        <taxon>Actinomycetota</taxon>
        <taxon>Actinomycetes</taxon>
        <taxon>Pseudonocardiales</taxon>
        <taxon>Pseudonocardiaceae</taxon>
        <taxon>Actinomycetospora</taxon>
    </lineage>
</organism>
<gene>
    <name evidence="2" type="ORF">GCM10023200_51980</name>
</gene>
<evidence type="ECO:0000256" key="1">
    <source>
        <dbReference type="SAM" id="MobiDB-lite"/>
    </source>
</evidence>
<evidence type="ECO:0000313" key="3">
    <source>
        <dbReference type="Proteomes" id="UP001500928"/>
    </source>
</evidence>
<proteinExistence type="predicted"/>